<reference evidence="1" key="1">
    <citation type="journal article" date="2014" name="Front. Microbiol.">
        <title>High frequency of phylogenetically diverse reductive dehalogenase-homologous genes in deep subseafloor sedimentary metagenomes.</title>
        <authorList>
            <person name="Kawai M."/>
            <person name="Futagami T."/>
            <person name="Toyoda A."/>
            <person name="Takaki Y."/>
            <person name="Nishi S."/>
            <person name="Hori S."/>
            <person name="Arai W."/>
            <person name="Tsubouchi T."/>
            <person name="Morono Y."/>
            <person name="Uchiyama I."/>
            <person name="Ito T."/>
            <person name="Fujiyama A."/>
            <person name="Inagaki F."/>
            <person name="Takami H."/>
        </authorList>
    </citation>
    <scope>NUCLEOTIDE SEQUENCE</scope>
    <source>
        <strain evidence="1">Expedition CK06-06</strain>
    </source>
</reference>
<protein>
    <submittedName>
        <fullName evidence="1">Uncharacterized protein</fullName>
    </submittedName>
</protein>
<gene>
    <name evidence="1" type="ORF">S01H1_86059</name>
</gene>
<feature type="non-terminal residue" evidence="1">
    <location>
        <position position="48"/>
    </location>
</feature>
<feature type="non-terminal residue" evidence="1">
    <location>
        <position position="1"/>
    </location>
</feature>
<organism evidence="1">
    <name type="scientific">marine sediment metagenome</name>
    <dbReference type="NCBI Taxonomy" id="412755"/>
    <lineage>
        <taxon>unclassified sequences</taxon>
        <taxon>metagenomes</taxon>
        <taxon>ecological metagenomes</taxon>
    </lineage>
</organism>
<name>X0Z8Q9_9ZZZZ</name>
<evidence type="ECO:0000313" key="1">
    <source>
        <dbReference type="EMBL" id="GAG44891.1"/>
    </source>
</evidence>
<dbReference type="EMBL" id="BARS01059398">
    <property type="protein sequence ID" value="GAG44891.1"/>
    <property type="molecule type" value="Genomic_DNA"/>
</dbReference>
<accession>X0Z8Q9</accession>
<comment type="caution">
    <text evidence="1">The sequence shown here is derived from an EMBL/GenBank/DDBJ whole genome shotgun (WGS) entry which is preliminary data.</text>
</comment>
<sequence>PYDRYGRIALIVKRYYGTLWYEDVCKYFGISKEEAVKRATSPNRKSKL</sequence>
<dbReference type="AlphaFoldDB" id="X0Z8Q9"/>
<proteinExistence type="predicted"/>